<dbReference type="Gene3D" id="3.90.640.10">
    <property type="entry name" value="Actin, Chain A, domain 4"/>
    <property type="match status" value="1"/>
</dbReference>
<protein>
    <recommendedName>
        <fullName evidence="4">Actin, cytoplasmic</fullName>
    </recommendedName>
</protein>
<dbReference type="Proteomes" id="UP000479000">
    <property type="component" value="Unassembled WGS sequence"/>
</dbReference>
<dbReference type="InterPro" id="IPR043129">
    <property type="entry name" value="ATPase_NBD"/>
</dbReference>
<dbReference type="FunFam" id="3.30.420.40:FF:000502">
    <property type="entry name" value="Actin-Related Proteins"/>
    <property type="match status" value="1"/>
</dbReference>
<dbReference type="OrthoDB" id="6220758at2759"/>
<evidence type="ECO:0008006" key="4">
    <source>
        <dbReference type="Google" id="ProtNLM"/>
    </source>
</evidence>
<dbReference type="PANTHER" id="PTHR11937">
    <property type="entry name" value="ACTIN"/>
    <property type="match status" value="1"/>
</dbReference>
<comment type="similarity">
    <text evidence="1">Belongs to the actin family.</text>
</comment>
<sequence>MSSGGQPIVIDSGTAVVKAGFAGSNRPECVFPNYVGAPKHTRVMCGELDGDSFVGQKAQEHRGVLALRYPMECAAVTDWADMERVWSHVYGPYQLNADPAEHSVLMTEPALATPSSRRRAAEIFFETFNAPGIHFAMQGLLGLYATGRTTGVVCDSGEGATQAIAACEGYVIPACTNRIDIAGKEVTKYLKTLLRAELSTSYNILSDYEAIKDIKEKICFVRSAETDKIKPKIKSPSFTLPDGISVQIKGARYEAPELLFRPDIIGDESPGVQEILTDSIRNADVDLRRILCQNIVVSGGTSLMPGYNARLFDEVKKILPKNVQIKIAAPKERSVAVWIGGSVLALLDTFNRTLVTKADYYEHGPSILRPS</sequence>
<dbReference type="Pfam" id="PF00022">
    <property type="entry name" value="Actin"/>
    <property type="match status" value="1"/>
</dbReference>
<proteinExistence type="inferred from homology"/>
<dbReference type="FunFam" id="3.30.420.40:FF:000058">
    <property type="entry name" value="Putative actin-related protein 5"/>
    <property type="match status" value="1"/>
</dbReference>
<dbReference type="SUPFAM" id="SSF53067">
    <property type="entry name" value="Actin-like ATPase domain"/>
    <property type="match status" value="2"/>
</dbReference>
<dbReference type="EMBL" id="CADCXU010024267">
    <property type="protein sequence ID" value="CAB0011758.1"/>
    <property type="molecule type" value="Genomic_DNA"/>
</dbReference>
<reference evidence="2 3" key="1">
    <citation type="submission" date="2020-02" db="EMBL/GenBank/DDBJ databases">
        <authorList>
            <person name="Ferguson B K."/>
        </authorList>
    </citation>
    <scope>NUCLEOTIDE SEQUENCE [LARGE SCALE GENOMIC DNA]</scope>
</reference>
<organism evidence="2 3">
    <name type="scientific">Nesidiocoris tenuis</name>
    <dbReference type="NCBI Taxonomy" id="355587"/>
    <lineage>
        <taxon>Eukaryota</taxon>
        <taxon>Metazoa</taxon>
        <taxon>Ecdysozoa</taxon>
        <taxon>Arthropoda</taxon>
        <taxon>Hexapoda</taxon>
        <taxon>Insecta</taxon>
        <taxon>Pterygota</taxon>
        <taxon>Neoptera</taxon>
        <taxon>Paraneoptera</taxon>
        <taxon>Hemiptera</taxon>
        <taxon>Heteroptera</taxon>
        <taxon>Panheteroptera</taxon>
        <taxon>Cimicomorpha</taxon>
        <taxon>Miridae</taxon>
        <taxon>Dicyphina</taxon>
        <taxon>Nesidiocoris</taxon>
    </lineage>
</organism>
<dbReference type="Gene3D" id="3.30.420.40">
    <property type="match status" value="2"/>
</dbReference>
<evidence type="ECO:0000313" key="3">
    <source>
        <dbReference type="Proteomes" id="UP000479000"/>
    </source>
</evidence>
<accession>A0A6H5H3A6</accession>
<gene>
    <name evidence="2" type="ORF">NTEN_LOCUS16651</name>
</gene>
<dbReference type="AlphaFoldDB" id="A0A6H5H3A6"/>
<dbReference type="InterPro" id="IPR004000">
    <property type="entry name" value="Actin"/>
</dbReference>
<name>A0A6H5H3A6_9HEMI</name>
<evidence type="ECO:0000256" key="1">
    <source>
        <dbReference type="RuleBase" id="RU000487"/>
    </source>
</evidence>
<dbReference type="PRINTS" id="PR00190">
    <property type="entry name" value="ACTIN"/>
</dbReference>
<keyword evidence="3" id="KW-1185">Reference proteome</keyword>
<dbReference type="SMART" id="SM00268">
    <property type="entry name" value="ACTIN"/>
    <property type="match status" value="1"/>
</dbReference>
<evidence type="ECO:0000313" key="2">
    <source>
        <dbReference type="EMBL" id="CAB0011758.1"/>
    </source>
</evidence>